<dbReference type="EMBL" id="FOFS01000002">
    <property type="protein sequence ID" value="SEP92383.1"/>
    <property type="molecule type" value="Genomic_DNA"/>
</dbReference>
<evidence type="ECO:0000313" key="2">
    <source>
        <dbReference type="EMBL" id="SEP92383.1"/>
    </source>
</evidence>
<feature type="compositionally biased region" description="Low complexity" evidence="1">
    <location>
        <begin position="318"/>
        <end position="337"/>
    </location>
</feature>
<dbReference type="STRING" id="489703.SAMN04488038_102224"/>
<proteinExistence type="predicted"/>
<name>A0A1H9BV08_9GAMM</name>
<gene>
    <name evidence="2" type="ORF">SAMN04488038_102224</name>
</gene>
<keyword evidence="3" id="KW-1185">Reference proteome</keyword>
<dbReference type="OrthoDB" id="5447884at2"/>
<reference evidence="2 3" key="1">
    <citation type="submission" date="2016-10" db="EMBL/GenBank/DDBJ databases">
        <authorList>
            <person name="de Groot N.N."/>
        </authorList>
    </citation>
    <scope>NUCLEOTIDE SEQUENCE [LARGE SCALE GENOMIC DNA]</scope>
    <source>
        <strain evidence="2 3">DSM 25927</strain>
    </source>
</reference>
<feature type="compositionally biased region" description="Low complexity" evidence="1">
    <location>
        <begin position="283"/>
        <end position="292"/>
    </location>
</feature>
<sequence length="353" mass="35832">MSQQNAGAQAARPKTVPLHAATQAVPFPAGVYRFSVRTASPVVEGTAATPFPALLVAAAPLTPPGAVEFVGNTAAVAAWLCNVGDIVVAKIGAKGATLILSSLRTAADTQAFDIKVEQINDSTSPALPSTAAGATLKLRVALHLRGQGEARFTESEWAGRAGSGAWIEAMSVVPLEALSAADIECKGLAANGFETPWLSDGAVCGTKGGGVPLIGFALRLKPAASAEYDCEYSAYFRSGITVGPLRNGVPCRSRTNGDPLEAVQIRIVKRTAAAEKPAAVAGKTAAPAAKKGPSFGKFRDEEAAPAVPAKKAAKKIGKSVAPAKAGKSVAKPAAAKAPAKKNGKAVKPAAKRK</sequence>
<feature type="compositionally biased region" description="Basic residues" evidence="1">
    <location>
        <begin position="338"/>
        <end position="353"/>
    </location>
</feature>
<dbReference type="AlphaFoldDB" id="A0A1H9BV08"/>
<protein>
    <submittedName>
        <fullName evidence="2">Uncharacterized protein</fullName>
    </submittedName>
</protein>
<evidence type="ECO:0000256" key="1">
    <source>
        <dbReference type="SAM" id="MobiDB-lite"/>
    </source>
</evidence>
<evidence type="ECO:0000313" key="3">
    <source>
        <dbReference type="Proteomes" id="UP000199233"/>
    </source>
</evidence>
<feature type="region of interest" description="Disordered" evidence="1">
    <location>
        <begin position="283"/>
        <end position="353"/>
    </location>
</feature>
<dbReference type="RefSeq" id="WP_093282235.1">
    <property type="nucleotide sequence ID" value="NZ_FOFS01000002.1"/>
</dbReference>
<accession>A0A1H9BV08</accession>
<organism evidence="2 3">
    <name type="scientific">Solimonas aquatica</name>
    <dbReference type="NCBI Taxonomy" id="489703"/>
    <lineage>
        <taxon>Bacteria</taxon>
        <taxon>Pseudomonadati</taxon>
        <taxon>Pseudomonadota</taxon>
        <taxon>Gammaproteobacteria</taxon>
        <taxon>Nevskiales</taxon>
        <taxon>Nevskiaceae</taxon>
        <taxon>Solimonas</taxon>
    </lineage>
</organism>
<dbReference type="Proteomes" id="UP000199233">
    <property type="component" value="Unassembled WGS sequence"/>
</dbReference>